<evidence type="ECO:0000313" key="2">
    <source>
        <dbReference type="Proteomes" id="UP000799324"/>
    </source>
</evidence>
<reference evidence="1" key="1">
    <citation type="journal article" date="2020" name="Stud. Mycol.">
        <title>101 Dothideomycetes genomes: a test case for predicting lifestyles and emergence of pathogens.</title>
        <authorList>
            <person name="Haridas S."/>
            <person name="Albert R."/>
            <person name="Binder M."/>
            <person name="Bloem J."/>
            <person name="Labutti K."/>
            <person name="Salamov A."/>
            <person name="Andreopoulos B."/>
            <person name="Baker S."/>
            <person name="Barry K."/>
            <person name="Bills G."/>
            <person name="Bluhm B."/>
            <person name="Cannon C."/>
            <person name="Castanera R."/>
            <person name="Culley D."/>
            <person name="Daum C."/>
            <person name="Ezra D."/>
            <person name="Gonzalez J."/>
            <person name="Henrissat B."/>
            <person name="Kuo A."/>
            <person name="Liang C."/>
            <person name="Lipzen A."/>
            <person name="Lutzoni F."/>
            <person name="Magnuson J."/>
            <person name="Mondo S."/>
            <person name="Nolan M."/>
            <person name="Ohm R."/>
            <person name="Pangilinan J."/>
            <person name="Park H.-J."/>
            <person name="Ramirez L."/>
            <person name="Alfaro M."/>
            <person name="Sun H."/>
            <person name="Tritt A."/>
            <person name="Yoshinaga Y."/>
            <person name="Zwiers L.-H."/>
            <person name="Turgeon B."/>
            <person name="Goodwin S."/>
            <person name="Spatafora J."/>
            <person name="Crous P."/>
            <person name="Grigoriev I."/>
        </authorList>
    </citation>
    <scope>NUCLEOTIDE SEQUENCE</scope>
    <source>
        <strain evidence="1">CBS 122681</strain>
    </source>
</reference>
<dbReference type="Gene3D" id="1.25.40.20">
    <property type="entry name" value="Ankyrin repeat-containing domain"/>
    <property type="match status" value="1"/>
</dbReference>
<name>A0A6A6SW77_9PLEO</name>
<keyword evidence="2" id="KW-1185">Reference proteome</keyword>
<dbReference type="AlphaFoldDB" id="A0A6A6SW77"/>
<gene>
    <name evidence="1" type="ORF">K491DRAFT_72485</name>
</gene>
<evidence type="ECO:0008006" key="3">
    <source>
        <dbReference type="Google" id="ProtNLM"/>
    </source>
</evidence>
<protein>
    <recommendedName>
        <fullName evidence="3">Ankyrin</fullName>
    </recommendedName>
</protein>
<proteinExistence type="predicted"/>
<dbReference type="EMBL" id="MU004412">
    <property type="protein sequence ID" value="KAF2652015.1"/>
    <property type="molecule type" value="Genomic_DNA"/>
</dbReference>
<dbReference type="Proteomes" id="UP000799324">
    <property type="component" value="Unassembled WGS sequence"/>
</dbReference>
<dbReference type="OrthoDB" id="3671334at2759"/>
<sequence length="494" mass="56034">MLLLELPPEIFERVIAAYVKESGPTEAWYSRAVCQTFKRFVCHQITVHCPPASEQRRRNIGGPIAVLENSVLRMGMPQYLKYHIQEHGIDQFSLVEFLKEAIRNVQRAEEPNTRVQRIRSEHASDVVDAAVVGLHNAQLAYIDVNPDPWGYDLGYDFNNKTLAINVAAAVGSLAALKRFQAEGMPLDHCSSLLGSPLQAAAFGGKTHIVEHILEYIRRKTQIDVFSRFLQGGIRGAIRGRSAASLDLLLRFCCKSYPETLRQEKIERNIHRWQILAAEVGCVESIRLLKAITNGQPVYSKTYLVAIAHGHATLVRYLYEQEIHILGPKPTWLQDALVTAAKCGSRALANLALDLGADIKEPGALKASIQRCNPWMTKFLLERGAELTYAMVEDVDLSISSSLCCRPLSASEKRRNLAPNRYRRGEQILTYCLVFQELEEWEHLYERKFGRHWPLSLFDPLVQYVQKNDLWKEIIAEHLRPGMELFGKQMLDDGF</sequence>
<dbReference type="InterPro" id="IPR036770">
    <property type="entry name" value="Ankyrin_rpt-contain_sf"/>
</dbReference>
<accession>A0A6A6SW77</accession>
<dbReference type="SUPFAM" id="SSF48403">
    <property type="entry name" value="Ankyrin repeat"/>
    <property type="match status" value="1"/>
</dbReference>
<evidence type="ECO:0000313" key="1">
    <source>
        <dbReference type="EMBL" id="KAF2652015.1"/>
    </source>
</evidence>
<organism evidence="1 2">
    <name type="scientific">Lophiostoma macrostomum CBS 122681</name>
    <dbReference type="NCBI Taxonomy" id="1314788"/>
    <lineage>
        <taxon>Eukaryota</taxon>
        <taxon>Fungi</taxon>
        <taxon>Dikarya</taxon>
        <taxon>Ascomycota</taxon>
        <taxon>Pezizomycotina</taxon>
        <taxon>Dothideomycetes</taxon>
        <taxon>Pleosporomycetidae</taxon>
        <taxon>Pleosporales</taxon>
        <taxon>Lophiostomataceae</taxon>
        <taxon>Lophiostoma</taxon>
    </lineage>
</organism>